<dbReference type="EMBL" id="JAKMUV010000009">
    <property type="protein sequence ID" value="MCZ9305419.1"/>
    <property type="molecule type" value="Genomic_DNA"/>
</dbReference>
<feature type="domain" description="HNH nuclease" evidence="1">
    <location>
        <begin position="271"/>
        <end position="322"/>
    </location>
</feature>
<dbReference type="SMART" id="SM00507">
    <property type="entry name" value="HNHc"/>
    <property type="match status" value="1"/>
</dbReference>
<keyword evidence="3" id="KW-1185">Reference proteome</keyword>
<gene>
    <name evidence="2" type="ORF">L8U58_07770</name>
</gene>
<keyword evidence="2" id="KW-0255">Endonuclease</keyword>
<accession>A0A9X3RQS0</accession>
<evidence type="ECO:0000259" key="1">
    <source>
        <dbReference type="SMART" id="SM00507"/>
    </source>
</evidence>
<evidence type="ECO:0000313" key="3">
    <source>
        <dbReference type="Proteomes" id="UP001146505"/>
    </source>
</evidence>
<organism evidence="2 3">
    <name type="scientific">Corynebacterium macclintockiae</name>
    <dbReference type="NCBI Taxonomy" id="2913501"/>
    <lineage>
        <taxon>Bacteria</taxon>
        <taxon>Bacillati</taxon>
        <taxon>Actinomycetota</taxon>
        <taxon>Actinomycetes</taxon>
        <taxon>Mycobacteriales</taxon>
        <taxon>Corynebacteriaceae</taxon>
        <taxon>Corynebacterium</taxon>
    </lineage>
</organism>
<dbReference type="Proteomes" id="UP001146505">
    <property type="component" value="Unassembled WGS sequence"/>
</dbReference>
<dbReference type="GeneID" id="301813446"/>
<dbReference type="CDD" id="cd00085">
    <property type="entry name" value="HNHc"/>
    <property type="match status" value="1"/>
</dbReference>
<sequence>MHTKDPTSPPSFRIATSQDPLTIAARNLNQQRFRLIMACVPDGDDLVPDFCTRLAVRLGVSVGVAEAWAEAAFVLRDYPRLVDYFEEGCFTDRHVLRVAQDLFAVAPDDRSVVEEKVLCELTPSRPNQHVMSPRTIHNRIAKILQDIDRDVVPKDEATPAEPCLGVDCRDPEYTTFTLRVPRMEGIEIDKIVRATAKKYDCSQPEAMVRLITGKAEVSVTLNLYHDPANDGAVLGEDHWLNRSAAKTWLQRVTHLSAPGYAECEGYAPTESIKAAVAGRDLHCRFPGCEVPAYKCQYDHVRRYGSGPTSTANLHLLCSKHHNLKTAGSWDVALYPDGHEVWTSHGDGHSVITEAEGPLGRETFAQRNVRKTKALAEYHQAIEERGGGPSY</sequence>
<name>A0A9X3RQS0_9CORY</name>
<proteinExistence type="predicted"/>
<protein>
    <submittedName>
        <fullName evidence="2">HNH endonuclease</fullName>
    </submittedName>
</protein>
<dbReference type="AlphaFoldDB" id="A0A9X3RQS0"/>
<keyword evidence="2" id="KW-0540">Nuclease</keyword>
<evidence type="ECO:0000313" key="2">
    <source>
        <dbReference type="EMBL" id="MCZ9305419.1"/>
    </source>
</evidence>
<comment type="caution">
    <text evidence="2">The sequence shown here is derived from an EMBL/GenBank/DDBJ whole genome shotgun (WGS) entry which is preliminary data.</text>
</comment>
<reference evidence="2" key="1">
    <citation type="submission" date="2022-02" db="EMBL/GenBank/DDBJ databases">
        <title>Corynebacterium sp. from urogenital microbiome.</title>
        <authorList>
            <person name="Cappelli E.A."/>
            <person name="Ribeiro T.G."/>
            <person name="Peixe L."/>
        </authorList>
    </citation>
    <scope>NUCLEOTIDE SEQUENCE</scope>
    <source>
        <strain evidence="2">C9Ua_112</strain>
    </source>
</reference>
<keyword evidence="2" id="KW-0378">Hydrolase</keyword>
<dbReference type="RefSeq" id="WP_269955063.1">
    <property type="nucleotide sequence ID" value="NZ_JAKMUV010000009.1"/>
</dbReference>
<dbReference type="InterPro" id="IPR003615">
    <property type="entry name" value="HNH_nuc"/>
</dbReference>
<dbReference type="GO" id="GO:0004519">
    <property type="term" value="F:endonuclease activity"/>
    <property type="evidence" value="ECO:0007669"/>
    <property type="project" value="UniProtKB-KW"/>
</dbReference>